<dbReference type="RefSeq" id="WP_145243518.1">
    <property type="nucleotide sequence ID" value="NZ_CP036273.1"/>
</dbReference>
<keyword evidence="1" id="KW-1133">Transmembrane helix</keyword>
<keyword evidence="1" id="KW-0812">Transmembrane</keyword>
<evidence type="ECO:0000313" key="2">
    <source>
        <dbReference type="EMBL" id="QDU23335.1"/>
    </source>
</evidence>
<evidence type="ECO:0008006" key="4">
    <source>
        <dbReference type="Google" id="ProtNLM"/>
    </source>
</evidence>
<dbReference type="PANTHER" id="PTHR43044">
    <property type="match status" value="1"/>
</dbReference>
<dbReference type="PANTHER" id="PTHR43044:SF1">
    <property type="entry name" value="QUINOL:CYTOCHROME C OXIDOREDUCTASE QUINONE-BINDING SUBUNIT 2"/>
    <property type="match status" value="1"/>
</dbReference>
<organism evidence="2 3">
    <name type="scientific">Urbifossiella limnaea</name>
    <dbReference type="NCBI Taxonomy" id="2528023"/>
    <lineage>
        <taxon>Bacteria</taxon>
        <taxon>Pseudomonadati</taxon>
        <taxon>Planctomycetota</taxon>
        <taxon>Planctomycetia</taxon>
        <taxon>Gemmatales</taxon>
        <taxon>Gemmataceae</taxon>
        <taxon>Urbifossiella</taxon>
    </lineage>
</organism>
<proteinExistence type="predicted"/>
<accession>A0A517Y0Q3</accession>
<evidence type="ECO:0000256" key="1">
    <source>
        <dbReference type="SAM" id="Phobius"/>
    </source>
</evidence>
<feature type="transmembrane region" description="Helical" evidence="1">
    <location>
        <begin position="381"/>
        <end position="401"/>
    </location>
</feature>
<protein>
    <recommendedName>
        <fullName evidence="4">Quinol:cytochrome C oxidoreductase</fullName>
    </recommendedName>
</protein>
<gene>
    <name evidence="2" type="ORF">ETAA1_53340</name>
</gene>
<keyword evidence="3" id="KW-1185">Reference proteome</keyword>
<feature type="transmembrane region" description="Helical" evidence="1">
    <location>
        <begin position="26"/>
        <end position="46"/>
    </location>
</feature>
<feature type="transmembrane region" description="Helical" evidence="1">
    <location>
        <begin position="299"/>
        <end position="320"/>
    </location>
</feature>
<reference evidence="2 3" key="1">
    <citation type="submission" date="2019-02" db="EMBL/GenBank/DDBJ databases">
        <title>Deep-cultivation of Planctomycetes and their phenomic and genomic characterization uncovers novel biology.</title>
        <authorList>
            <person name="Wiegand S."/>
            <person name="Jogler M."/>
            <person name="Boedeker C."/>
            <person name="Pinto D."/>
            <person name="Vollmers J."/>
            <person name="Rivas-Marin E."/>
            <person name="Kohn T."/>
            <person name="Peeters S.H."/>
            <person name="Heuer A."/>
            <person name="Rast P."/>
            <person name="Oberbeckmann S."/>
            <person name="Bunk B."/>
            <person name="Jeske O."/>
            <person name="Meyerdierks A."/>
            <person name="Storesund J.E."/>
            <person name="Kallscheuer N."/>
            <person name="Luecker S."/>
            <person name="Lage O.M."/>
            <person name="Pohl T."/>
            <person name="Merkel B.J."/>
            <person name="Hornburger P."/>
            <person name="Mueller R.-W."/>
            <person name="Bruemmer F."/>
            <person name="Labrenz M."/>
            <person name="Spormann A.M."/>
            <person name="Op den Camp H."/>
            <person name="Overmann J."/>
            <person name="Amann R."/>
            <person name="Jetten M.S.M."/>
            <person name="Mascher T."/>
            <person name="Medema M.H."/>
            <person name="Devos D.P."/>
            <person name="Kaster A.-K."/>
            <person name="Ovreas L."/>
            <person name="Rohde M."/>
            <person name="Galperin M.Y."/>
            <person name="Jogler C."/>
        </authorList>
    </citation>
    <scope>NUCLEOTIDE SEQUENCE [LARGE SCALE GENOMIC DNA]</scope>
    <source>
        <strain evidence="2 3">ETA_A1</strain>
    </source>
</reference>
<dbReference type="KEGG" id="uli:ETAA1_53340"/>
<dbReference type="AlphaFoldDB" id="A0A517Y0Q3"/>
<dbReference type="OrthoDB" id="140980at2"/>
<evidence type="ECO:0000313" key="3">
    <source>
        <dbReference type="Proteomes" id="UP000319576"/>
    </source>
</evidence>
<feature type="transmembrane region" description="Helical" evidence="1">
    <location>
        <begin position="211"/>
        <end position="232"/>
    </location>
</feature>
<feature type="transmembrane region" description="Helical" evidence="1">
    <location>
        <begin position="111"/>
        <end position="128"/>
    </location>
</feature>
<feature type="transmembrane region" description="Helical" evidence="1">
    <location>
        <begin position="66"/>
        <end position="91"/>
    </location>
</feature>
<dbReference type="EMBL" id="CP036273">
    <property type="protein sequence ID" value="QDU23335.1"/>
    <property type="molecule type" value="Genomic_DNA"/>
</dbReference>
<name>A0A517Y0Q3_9BACT</name>
<dbReference type="Proteomes" id="UP000319576">
    <property type="component" value="Chromosome"/>
</dbReference>
<feature type="transmembrane region" description="Helical" evidence="1">
    <location>
        <begin position="413"/>
        <end position="430"/>
    </location>
</feature>
<keyword evidence="1" id="KW-0472">Membrane</keyword>
<feature type="transmembrane region" description="Helical" evidence="1">
    <location>
        <begin position="442"/>
        <end position="464"/>
    </location>
</feature>
<sequence>MTTAPTDTPPAAPQPTADMWAAPTRFAGIAGVAGLALYGIGAALYAGSLDPAHAEEYPGLVRQLLMSWLAGWTFWLCLPMGALALLMIHYLVKTSWGLLLRRPLEAASRTLPLLAVLFVPVVIGAFLHDGQSPYWWSDTHHSGEAHDNDVKAKQEAAAKAAAKEAATGPAPTDRITLKWEERMAAAEGQVHKAHAHEAEARRKGTFSFLSAPSMVGLFVVMFAIWWAMIAYINKQGAVSDAVIGQGTPEEQWVKVDGAREALNKFSGPGLIIFALTTTAASTQWTMSLEAGWASTMFPVIYAVNQFLVAFAFCLVVFLSVSHREPFKSSLRPKFQLDMGSLMLAFTLFWSYTSFSQMMLIWIGNLPEEIPFYLKRSSRGWWAVSAGLIVFHFAVPFLLLLFRDIKLHPYRLRAMACYILVVCAVDVVWWVSPTYDHASPTFVLMDVGAVVGIGGVWGLVFLSILKKRPLLPVNELYYLPEGHSEHH</sequence>
<feature type="transmembrane region" description="Helical" evidence="1">
    <location>
        <begin position="269"/>
        <end position="287"/>
    </location>
</feature>
<feature type="transmembrane region" description="Helical" evidence="1">
    <location>
        <begin position="341"/>
        <end position="361"/>
    </location>
</feature>